<comment type="caution">
    <text evidence="1">The sequence shown here is derived from an EMBL/GenBank/DDBJ whole genome shotgun (WGS) entry which is preliminary data.</text>
</comment>
<proteinExistence type="predicted"/>
<evidence type="ECO:0000313" key="1">
    <source>
        <dbReference type="EMBL" id="MFC3302190.1"/>
    </source>
</evidence>
<accession>A0ABV7MBS7</accession>
<protein>
    <submittedName>
        <fullName evidence="1">Uncharacterized protein</fullName>
    </submittedName>
</protein>
<sequence length="73" mass="7977">MTDAERVYAHQAASMLADCENALTALREAVTALHAEIDTNDPNRITLGKARYYAKTLGVSAELLGRFDPAKVR</sequence>
<name>A0ABV7MBS7_9PROT</name>
<reference evidence="2" key="1">
    <citation type="journal article" date="2019" name="Int. J. Syst. Evol. Microbiol.">
        <title>The Global Catalogue of Microorganisms (GCM) 10K type strain sequencing project: providing services to taxonomists for standard genome sequencing and annotation.</title>
        <authorList>
            <consortium name="The Broad Institute Genomics Platform"/>
            <consortium name="The Broad Institute Genome Sequencing Center for Infectious Disease"/>
            <person name="Wu L."/>
            <person name="Ma J."/>
        </authorList>
    </citation>
    <scope>NUCLEOTIDE SEQUENCE [LARGE SCALE GENOMIC DNA]</scope>
    <source>
        <strain evidence="2">KCTC 22245</strain>
    </source>
</reference>
<dbReference type="Proteomes" id="UP001595607">
    <property type="component" value="Unassembled WGS sequence"/>
</dbReference>
<organism evidence="1 2">
    <name type="scientific">Parvularcula lutaonensis</name>
    <dbReference type="NCBI Taxonomy" id="491923"/>
    <lineage>
        <taxon>Bacteria</taxon>
        <taxon>Pseudomonadati</taxon>
        <taxon>Pseudomonadota</taxon>
        <taxon>Alphaproteobacteria</taxon>
        <taxon>Parvularculales</taxon>
        <taxon>Parvularculaceae</taxon>
        <taxon>Parvularcula</taxon>
    </lineage>
</organism>
<evidence type="ECO:0000313" key="2">
    <source>
        <dbReference type="Proteomes" id="UP001595607"/>
    </source>
</evidence>
<keyword evidence="2" id="KW-1185">Reference proteome</keyword>
<dbReference type="EMBL" id="JBHRVA010000002">
    <property type="protein sequence ID" value="MFC3302190.1"/>
    <property type="molecule type" value="Genomic_DNA"/>
</dbReference>
<dbReference type="RefSeq" id="WP_189570233.1">
    <property type="nucleotide sequence ID" value="NZ_BMXU01000001.1"/>
</dbReference>
<gene>
    <name evidence="1" type="ORF">ACFONP_05530</name>
</gene>